<protein>
    <submittedName>
        <fullName evidence="2">Uncharacterized protein</fullName>
    </submittedName>
</protein>
<dbReference type="OrthoDB" id="3206454at2"/>
<dbReference type="InterPro" id="IPR009003">
    <property type="entry name" value="Peptidase_S1_PA"/>
</dbReference>
<dbReference type="GO" id="GO:0004252">
    <property type="term" value="F:serine-type endopeptidase activity"/>
    <property type="evidence" value="ECO:0007669"/>
    <property type="project" value="InterPro"/>
</dbReference>
<dbReference type="EMBL" id="VOBR01000009">
    <property type="protein sequence ID" value="TWP51307.1"/>
    <property type="molecule type" value="Genomic_DNA"/>
</dbReference>
<proteinExistence type="predicted"/>
<dbReference type="RefSeq" id="WP_146353020.1">
    <property type="nucleotide sequence ID" value="NZ_VOBR01000009.1"/>
</dbReference>
<dbReference type="InterPro" id="IPR043504">
    <property type="entry name" value="Peptidase_S1_PA_chymotrypsin"/>
</dbReference>
<dbReference type="PROSITE" id="PS00135">
    <property type="entry name" value="TRYPSIN_SER"/>
    <property type="match status" value="1"/>
</dbReference>
<dbReference type="Proteomes" id="UP000316639">
    <property type="component" value="Unassembled WGS sequence"/>
</dbReference>
<dbReference type="InterPro" id="IPR033116">
    <property type="entry name" value="TRYPSIN_SER"/>
</dbReference>
<evidence type="ECO:0000313" key="2">
    <source>
        <dbReference type="EMBL" id="TWP51307.1"/>
    </source>
</evidence>
<name>A0A563EU99_9PSEU</name>
<accession>A0A563EU99</accession>
<feature type="chain" id="PRO_5021917145" evidence="1">
    <location>
        <begin position="19"/>
        <end position="384"/>
    </location>
</feature>
<dbReference type="InterPro" id="IPR018114">
    <property type="entry name" value="TRYPSIN_HIS"/>
</dbReference>
<sequence>MLLAVGSLMVSLAGNASASEPGKQVSAAPAGAPVVSSLDTAASAITDRAQRAGVGYAGLVVDEKNDAITLFAKEQAAAQSLVAVTPAAAGAKVDVRRAEHSQAELRDAAEKLWKSAPEWKKSGVEVYGISVRPDGGGLTVRASDVAAVAAVATGAAQVPLTFEKGAEVVPTSRYDDAPPHAGGIHLARGGGSHCSSAFAVRQWNNTYLMTAAHCYQNGVGDGPVTTGGGGHYIGRVSGWDASRDAASVQTNAWSGVWVNDSSWTHYRDAAWSYNGNEVCQSGVATSQTCGIYVVNQNDSWNFGMGTVWGVTACAPSGFTAVRPGDSGGPVYDWYADGKVRSRGVISAGSQPTGAGYRCVHFAETLSILNKWSAGTAPVTLVTSP</sequence>
<dbReference type="SUPFAM" id="SSF50494">
    <property type="entry name" value="Trypsin-like serine proteases"/>
    <property type="match status" value="1"/>
</dbReference>
<gene>
    <name evidence="2" type="ORF">FKR81_17010</name>
</gene>
<dbReference type="AlphaFoldDB" id="A0A563EU99"/>
<dbReference type="GO" id="GO:0006508">
    <property type="term" value="P:proteolysis"/>
    <property type="evidence" value="ECO:0007669"/>
    <property type="project" value="InterPro"/>
</dbReference>
<evidence type="ECO:0000256" key="1">
    <source>
        <dbReference type="SAM" id="SignalP"/>
    </source>
</evidence>
<feature type="signal peptide" evidence="1">
    <location>
        <begin position="1"/>
        <end position="18"/>
    </location>
</feature>
<organism evidence="2 3">
    <name type="scientific">Lentzea tibetensis</name>
    <dbReference type="NCBI Taxonomy" id="2591470"/>
    <lineage>
        <taxon>Bacteria</taxon>
        <taxon>Bacillati</taxon>
        <taxon>Actinomycetota</taxon>
        <taxon>Actinomycetes</taxon>
        <taxon>Pseudonocardiales</taxon>
        <taxon>Pseudonocardiaceae</taxon>
        <taxon>Lentzea</taxon>
    </lineage>
</organism>
<reference evidence="2 3" key="1">
    <citation type="submission" date="2019-07" db="EMBL/GenBank/DDBJ databases">
        <title>Lentzea xizangensis sp. nov., isolated from Qinghai-Tibetan Plateau Soils.</title>
        <authorList>
            <person name="Huang J."/>
        </authorList>
    </citation>
    <scope>NUCLEOTIDE SEQUENCE [LARGE SCALE GENOMIC DNA]</scope>
    <source>
        <strain evidence="2 3">FXJ1.1311</strain>
    </source>
</reference>
<comment type="caution">
    <text evidence="2">The sequence shown here is derived from an EMBL/GenBank/DDBJ whole genome shotgun (WGS) entry which is preliminary data.</text>
</comment>
<dbReference type="PROSITE" id="PS00134">
    <property type="entry name" value="TRYPSIN_HIS"/>
    <property type="match status" value="1"/>
</dbReference>
<keyword evidence="3" id="KW-1185">Reference proteome</keyword>
<dbReference type="Gene3D" id="2.40.10.10">
    <property type="entry name" value="Trypsin-like serine proteases"/>
    <property type="match status" value="2"/>
</dbReference>
<evidence type="ECO:0000313" key="3">
    <source>
        <dbReference type="Proteomes" id="UP000316639"/>
    </source>
</evidence>
<keyword evidence="1" id="KW-0732">Signal</keyword>